<name>A0ABV2IGV1_9HYPH</name>
<dbReference type="Gene3D" id="1.10.10.10">
    <property type="entry name" value="Winged helix-like DNA-binding domain superfamily/Winged helix DNA-binding domain"/>
    <property type="match status" value="1"/>
</dbReference>
<evidence type="ECO:0000256" key="2">
    <source>
        <dbReference type="PROSITE-ProRule" id="PRU01091"/>
    </source>
</evidence>
<evidence type="ECO:0000313" key="5">
    <source>
        <dbReference type="Proteomes" id="UP001549164"/>
    </source>
</evidence>
<dbReference type="EMBL" id="JBEPLY010000023">
    <property type="protein sequence ID" value="MET3602157.1"/>
    <property type="molecule type" value="Genomic_DNA"/>
</dbReference>
<evidence type="ECO:0000313" key="4">
    <source>
        <dbReference type="EMBL" id="MET3602157.1"/>
    </source>
</evidence>
<dbReference type="SUPFAM" id="SSF46894">
    <property type="entry name" value="C-terminal effector domain of the bipartite response regulators"/>
    <property type="match status" value="1"/>
</dbReference>
<dbReference type="InterPro" id="IPR036388">
    <property type="entry name" value="WH-like_DNA-bd_sf"/>
</dbReference>
<accession>A0ABV2IGV1</accession>
<proteinExistence type="predicted"/>
<organism evidence="4 5">
    <name type="scientific">Martelella mangrovi</name>
    <dbReference type="NCBI Taxonomy" id="1397477"/>
    <lineage>
        <taxon>Bacteria</taxon>
        <taxon>Pseudomonadati</taxon>
        <taxon>Pseudomonadota</taxon>
        <taxon>Alphaproteobacteria</taxon>
        <taxon>Hyphomicrobiales</taxon>
        <taxon>Aurantimonadaceae</taxon>
        <taxon>Martelella</taxon>
    </lineage>
</organism>
<feature type="domain" description="OmpR/PhoB-type" evidence="3">
    <location>
        <begin position="6"/>
        <end position="116"/>
    </location>
</feature>
<sequence length="122" mass="13548">MMGAVVSAAAFRRLKLDHDIQKARADNLEAALRGLEDTKEAMALGLTPTEFRIYSVLRRHEAASTEAILMALYSDKPDGGSDYNIVSVYIHKLRRKLEGNGYRIESRHGVGYRLVRAEGGEA</sequence>
<reference evidence="4 5" key="1">
    <citation type="submission" date="2024-06" db="EMBL/GenBank/DDBJ databases">
        <title>Genomic Encyclopedia of Type Strains, Phase IV (KMG-IV): sequencing the most valuable type-strain genomes for metagenomic binning, comparative biology and taxonomic classification.</title>
        <authorList>
            <person name="Goeker M."/>
        </authorList>
    </citation>
    <scope>NUCLEOTIDE SEQUENCE [LARGE SCALE GENOMIC DNA]</scope>
    <source>
        <strain evidence="4 5">DSM 28102</strain>
    </source>
</reference>
<evidence type="ECO:0000259" key="3">
    <source>
        <dbReference type="PROSITE" id="PS51755"/>
    </source>
</evidence>
<gene>
    <name evidence="4" type="ORF">ABID12_004125</name>
</gene>
<dbReference type="InterPro" id="IPR016032">
    <property type="entry name" value="Sig_transdc_resp-reg_C-effctor"/>
</dbReference>
<feature type="DNA-binding region" description="OmpR/PhoB-type" evidence="2">
    <location>
        <begin position="6"/>
        <end position="116"/>
    </location>
</feature>
<evidence type="ECO:0000256" key="1">
    <source>
        <dbReference type="ARBA" id="ARBA00023125"/>
    </source>
</evidence>
<dbReference type="CDD" id="cd00383">
    <property type="entry name" value="trans_reg_C"/>
    <property type="match status" value="1"/>
</dbReference>
<keyword evidence="1 2" id="KW-0238">DNA-binding</keyword>
<keyword evidence="5" id="KW-1185">Reference proteome</keyword>
<protein>
    <submittedName>
        <fullName evidence="4">DNA-binding response OmpR family regulator</fullName>
    </submittedName>
</protein>
<dbReference type="RefSeq" id="WP_354435910.1">
    <property type="nucleotide sequence ID" value="NZ_JBEPLY010000023.1"/>
</dbReference>
<dbReference type="InterPro" id="IPR001867">
    <property type="entry name" value="OmpR/PhoB-type_DNA-bd"/>
</dbReference>
<comment type="caution">
    <text evidence="4">The sequence shown here is derived from an EMBL/GenBank/DDBJ whole genome shotgun (WGS) entry which is preliminary data.</text>
</comment>
<dbReference type="Pfam" id="PF00486">
    <property type="entry name" value="Trans_reg_C"/>
    <property type="match status" value="1"/>
</dbReference>
<dbReference type="Proteomes" id="UP001549164">
    <property type="component" value="Unassembled WGS sequence"/>
</dbReference>
<dbReference type="GO" id="GO:0003677">
    <property type="term" value="F:DNA binding"/>
    <property type="evidence" value="ECO:0007669"/>
    <property type="project" value="UniProtKB-KW"/>
</dbReference>
<dbReference type="PROSITE" id="PS51755">
    <property type="entry name" value="OMPR_PHOB"/>
    <property type="match status" value="1"/>
</dbReference>
<dbReference type="SMART" id="SM00862">
    <property type="entry name" value="Trans_reg_C"/>
    <property type="match status" value="1"/>
</dbReference>